<dbReference type="RefSeq" id="WP_154379021.1">
    <property type="nucleotide sequence ID" value="NZ_WKJK01000009.1"/>
</dbReference>
<protein>
    <submittedName>
        <fullName evidence="7">Dienelactone hydrolase</fullName>
    </submittedName>
</protein>
<proteinExistence type="predicted"/>
<keyword evidence="4" id="KW-0802">TPR repeat</keyword>
<sequence>MRLLIIAAFCLLPSLSWASANFEFQLERGPQPVGMRLLQQYDYARVYRPRYDMLSGQPVQGERARPVQTLVWYPAQAGGKPLHYIDYLRTELTEEDYTQTPAQLEQKFNNWIAQRGIAKDKELLRQITEQPMWAVRDAKPAAGRYPVVVYAPSFNASAHENVDLCEYLASQGYIVLSSPDMGARTRSMTDDLEGIEAQASDIRFLISTAQTLPQADTSKVAVVGFSWGGISNVFAAARDDRIRALVSLDGSIRYYPELVDGSAKAAKYVTPERVPVPFMFIAARPKSIEKLASSKNSTNYSFINNMKYADTYLLSMQPMVHGDFSAAGLRLTIPDAAADYSRAEVLTAYNWSLRYVGQFLNAYLKEDQQALAFLQKPATQNGSPRHLMTIEQRKASAKPPSFENLALELRQRGYTHAQEVYERMKQADSTFSIGEPQMNLWGYELQRVGYVKDAIEALKLAVSVYPNSGNLYDSLAEMYEIDGQKPLAIVNYRRSLELDPANANAVQHLKGLEQ</sequence>
<evidence type="ECO:0000256" key="1">
    <source>
        <dbReference type="ARBA" id="ARBA00022801"/>
    </source>
</evidence>
<dbReference type="EMBL" id="WKJK01000009">
    <property type="protein sequence ID" value="MRW92034.1"/>
    <property type="molecule type" value="Genomic_DNA"/>
</dbReference>
<dbReference type="PANTHER" id="PTHR10272:SF0">
    <property type="entry name" value="PLATELET-ACTIVATING FACTOR ACETYLHYDROLASE"/>
    <property type="match status" value="1"/>
</dbReference>
<evidence type="ECO:0000313" key="8">
    <source>
        <dbReference type="Proteomes" id="UP000433309"/>
    </source>
</evidence>
<dbReference type="Gene3D" id="3.40.50.1820">
    <property type="entry name" value="alpha/beta hydrolase"/>
    <property type="match status" value="1"/>
</dbReference>
<dbReference type="PROSITE" id="PS50005">
    <property type="entry name" value="TPR"/>
    <property type="match status" value="1"/>
</dbReference>
<dbReference type="InterPro" id="IPR002925">
    <property type="entry name" value="Dienelactn_hydro"/>
</dbReference>
<feature type="domain" description="Dienelactone hydrolase" evidence="6">
    <location>
        <begin position="138"/>
        <end position="250"/>
    </location>
</feature>
<evidence type="ECO:0000256" key="2">
    <source>
        <dbReference type="ARBA" id="ARBA00022963"/>
    </source>
</evidence>
<keyword evidence="8" id="KW-1185">Reference proteome</keyword>
<dbReference type="GO" id="GO:0016042">
    <property type="term" value="P:lipid catabolic process"/>
    <property type="evidence" value="ECO:0007669"/>
    <property type="project" value="UniProtKB-KW"/>
</dbReference>
<dbReference type="InterPro" id="IPR011990">
    <property type="entry name" value="TPR-like_helical_dom_sf"/>
</dbReference>
<dbReference type="Gene3D" id="1.25.40.10">
    <property type="entry name" value="Tetratricopeptide repeat domain"/>
    <property type="match status" value="1"/>
</dbReference>
<dbReference type="AlphaFoldDB" id="A0A6I2L568"/>
<evidence type="ECO:0000256" key="5">
    <source>
        <dbReference type="SAM" id="SignalP"/>
    </source>
</evidence>
<evidence type="ECO:0000256" key="4">
    <source>
        <dbReference type="PROSITE-ProRule" id="PRU00339"/>
    </source>
</evidence>
<name>A0A6I2L568_9BURK</name>
<dbReference type="SUPFAM" id="SSF48452">
    <property type="entry name" value="TPR-like"/>
    <property type="match status" value="1"/>
</dbReference>
<organism evidence="7 8">
    <name type="scientific">Duganella guangzhouensis</name>
    <dbReference type="NCBI Taxonomy" id="2666084"/>
    <lineage>
        <taxon>Bacteria</taxon>
        <taxon>Pseudomonadati</taxon>
        <taxon>Pseudomonadota</taxon>
        <taxon>Betaproteobacteria</taxon>
        <taxon>Burkholderiales</taxon>
        <taxon>Oxalobacteraceae</taxon>
        <taxon>Telluria group</taxon>
        <taxon>Duganella</taxon>
    </lineage>
</organism>
<dbReference type="InterPro" id="IPR029058">
    <property type="entry name" value="AB_hydrolase_fold"/>
</dbReference>
<keyword evidence="5" id="KW-0732">Signal</keyword>
<feature type="chain" id="PRO_5026077456" evidence="5">
    <location>
        <begin position="19"/>
        <end position="514"/>
    </location>
</feature>
<dbReference type="InterPro" id="IPR019734">
    <property type="entry name" value="TPR_rpt"/>
</dbReference>
<dbReference type="PANTHER" id="PTHR10272">
    <property type="entry name" value="PLATELET-ACTIVATING FACTOR ACETYLHYDROLASE"/>
    <property type="match status" value="1"/>
</dbReference>
<keyword evidence="3" id="KW-0443">Lipid metabolism</keyword>
<feature type="signal peptide" evidence="5">
    <location>
        <begin position="1"/>
        <end position="18"/>
    </location>
</feature>
<keyword evidence="1 7" id="KW-0378">Hydrolase</keyword>
<evidence type="ECO:0000256" key="3">
    <source>
        <dbReference type="ARBA" id="ARBA00023098"/>
    </source>
</evidence>
<keyword evidence="2" id="KW-0442">Lipid degradation</keyword>
<dbReference type="GO" id="GO:0003847">
    <property type="term" value="F:1-alkyl-2-acetylglycerophosphocholine esterase activity"/>
    <property type="evidence" value="ECO:0007669"/>
    <property type="project" value="TreeGrafter"/>
</dbReference>
<dbReference type="Proteomes" id="UP000433309">
    <property type="component" value="Unassembled WGS sequence"/>
</dbReference>
<dbReference type="Pfam" id="PF01738">
    <property type="entry name" value="DLH"/>
    <property type="match status" value="1"/>
</dbReference>
<dbReference type="SUPFAM" id="SSF53474">
    <property type="entry name" value="alpha/beta-Hydrolases"/>
    <property type="match status" value="1"/>
</dbReference>
<accession>A0A6I2L568</accession>
<gene>
    <name evidence="7" type="ORF">GJ699_18735</name>
</gene>
<evidence type="ECO:0000259" key="6">
    <source>
        <dbReference type="Pfam" id="PF01738"/>
    </source>
</evidence>
<reference evidence="7 8" key="1">
    <citation type="submission" date="2019-11" db="EMBL/GenBank/DDBJ databases">
        <title>Novel species isolated from a subtropical stream in China.</title>
        <authorList>
            <person name="Lu H."/>
        </authorList>
    </citation>
    <scope>NUCLEOTIDE SEQUENCE [LARGE SCALE GENOMIC DNA]</scope>
    <source>
        <strain evidence="7 8">FT80W</strain>
    </source>
</reference>
<evidence type="ECO:0000313" key="7">
    <source>
        <dbReference type="EMBL" id="MRW92034.1"/>
    </source>
</evidence>
<feature type="repeat" description="TPR" evidence="4">
    <location>
        <begin position="469"/>
        <end position="502"/>
    </location>
</feature>
<comment type="caution">
    <text evidence="7">The sequence shown here is derived from an EMBL/GenBank/DDBJ whole genome shotgun (WGS) entry which is preliminary data.</text>
</comment>